<dbReference type="GO" id="GO:0035091">
    <property type="term" value="F:phosphatidylinositol binding"/>
    <property type="evidence" value="ECO:0007669"/>
    <property type="project" value="InterPro"/>
</dbReference>
<dbReference type="PhylomeDB" id="F6T9G6"/>
<dbReference type="InterPro" id="IPR043544">
    <property type="entry name" value="SNX10/11"/>
</dbReference>
<dbReference type="FunCoup" id="F6T9G6">
    <property type="interactions" value="624"/>
</dbReference>
<dbReference type="InterPro" id="IPR036871">
    <property type="entry name" value="PX_dom_sf"/>
</dbReference>
<evidence type="ECO:0000256" key="2">
    <source>
        <dbReference type="ARBA" id="ARBA00004496"/>
    </source>
</evidence>
<dbReference type="PANTHER" id="PTHR46209:SF2">
    <property type="entry name" value="SORTING NEXIN-10"/>
    <property type="match status" value="1"/>
</dbReference>
<reference evidence="12" key="2">
    <citation type="submission" date="2011-06" db="UniProtKB">
        <authorList>
            <consortium name="Ensembl"/>
        </authorList>
    </citation>
    <scope>IDENTIFICATION</scope>
</reference>
<dbReference type="CDD" id="cd06898">
    <property type="entry name" value="PX_SNX10"/>
    <property type="match status" value="1"/>
</dbReference>
<dbReference type="Xenbase" id="XB-GENE-942343">
    <property type="gene designation" value="snx10"/>
</dbReference>
<evidence type="ECO:0000256" key="10">
    <source>
        <dbReference type="ARBA" id="ARBA00029433"/>
    </source>
</evidence>
<evidence type="ECO:0000259" key="11">
    <source>
        <dbReference type="PROSITE" id="PS50195"/>
    </source>
</evidence>
<name>F6T9G6_XENTR</name>
<dbReference type="Ensembl" id="ENSXETT00000026577">
    <property type="protein sequence ID" value="ENSXETP00000026577"/>
    <property type="gene ID" value="ENSXETG00000012180"/>
</dbReference>
<dbReference type="eggNOG" id="KOG2527">
    <property type="taxonomic scope" value="Eukaryota"/>
</dbReference>
<dbReference type="GO" id="GO:0006886">
    <property type="term" value="P:intracellular protein transport"/>
    <property type="evidence" value="ECO:0007669"/>
    <property type="project" value="InterPro"/>
</dbReference>
<gene>
    <name evidence="12" type="primary">snx10</name>
</gene>
<dbReference type="ExpressionAtlas" id="F6T9G6">
    <property type="expression patterns" value="baseline and differential"/>
</dbReference>
<evidence type="ECO:0000256" key="6">
    <source>
        <dbReference type="ARBA" id="ARBA00022753"/>
    </source>
</evidence>
<proteinExistence type="inferred from homology"/>
<evidence type="ECO:0000256" key="7">
    <source>
        <dbReference type="ARBA" id="ARBA00022927"/>
    </source>
</evidence>
<dbReference type="AlphaFoldDB" id="F6T9G6"/>
<evidence type="ECO:0000256" key="3">
    <source>
        <dbReference type="ARBA" id="ARBA00010883"/>
    </source>
</evidence>
<comment type="similarity">
    <text evidence="3">Belongs to the sorting nexin family.</text>
</comment>
<evidence type="ECO:0000256" key="8">
    <source>
        <dbReference type="ARBA" id="ARBA00023121"/>
    </source>
</evidence>
<organism evidence="12">
    <name type="scientific">Xenopus tropicalis</name>
    <name type="common">Western clawed frog</name>
    <name type="synonym">Silurana tropicalis</name>
    <dbReference type="NCBI Taxonomy" id="8364"/>
    <lineage>
        <taxon>Eukaryota</taxon>
        <taxon>Metazoa</taxon>
        <taxon>Chordata</taxon>
        <taxon>Craniata</taxon>
        <taxon>Vertebrata</taxon>
        <taxon>Euteleostomi</taxon>
        <taxon>Amphibia</taxon>
        <taxon>Batrachia</taxon>
        <taxon>Anura</taxon>
        <taxon>Pipoidea</taxon>
        <taxon>Pipidae</taxon>
        <taxon>Xenopodinae</taxon>
        <taxon>Xenopus</taxon>
        <taxon>Silurana</taxon>
    </lineage>
</organism>
<evidence type="ECO:0000256" key="1">
    <source>
        <dbReference type="ARBA" id="ARBA00004177"/>
    </source>
</evidence>
<evidence type="ECO:0000256" key="4">
    <source>
        <dbReference type="ARBA" id="ARBA00022448"/>
    </source>
</evidence>
<sequence length="226" mass="26493">MSMCQYFCFSADILYFGCYRSMLPRDQEGETISVWVRDPKVQKEDWHSYVDYEICVHTNSMCFTLKTSCVRRRFREFVWLRQKLQSNAVLTQLPELPPRIPFFKISNSQNLEHRVRGLQEFLNKVLHCSVLLSDSRLHLFLQTQLSTEEIDACASGKTEYSVFEAIHKFANSNRRFPAEEEEKTSHYLDPESSSSKLGHKCDGHFLQGCNLDKDHKEIWTTILPPK</sequence>
<reference evidence="12" key="1">
    <citation type="journal article" date="2010" name="Science">
        <title>The genome of the Western clawed frog Xenopus tropicalis.</title>
        <authorList>
            <person name="Hellsten U."/>
            <person name="Harland R.M."/>
            <person name="Gilchrist M.J."/>
            <person name="Hendrix D."/>
            <person name="Jurka J."/>
            <person name="Kapitonov V."/>
            <person name="Ovcharenko I."/>
            <person name="Putnam N.H."/>
            <person name="Shu S."/>
            <person name="Taher L."/>
            <person name="Blitz I.L."/>
            <person name="Blumberg B."/>
            <person name="Dichmann D.S."/>
            <person name="Dubchak I."/>
            <person name="Amaya E."/>
            <person name="Detter J.C."/>
            <person name="Fletcher R."/>
            <person name="Gerhard D.S."/>
            <person name="Goodstein D."/>
            <person name="Graves T."/>
            <person name="Grigoriev I.V."/>
            <person name="Grimwood J."/>
            <person name="Kawashima T."/>
            <person name="Lindquist E."/>
            <person name="Lucas S.M."/>
            <person name="Mead P.E."/>
            <person name="Mitros T."/>
            <person name="Ogino H."/>
            <person name="Ohta Y."/>
            <person name="Poliakov A.V."/>
            <person name="Pollet N."/>
            <person name="Robert J."/>
            <person name="Salamov A."/>
            <person name="Sater A.K."/>
            <person name="Schmutz J."/>
            <person name="Terry A."/>
            <person name="Vize P.D."/>
            <person name="Warren W.C."/>
            <person name="Wells D."/>
            <person name="Wills A."/>
            <person name="Wilson R.K."/>
            <person name="Zimmerman L.B."/>
            <person name="Zorn A.M."/>
            <person name="Grainger R."/>
            <person name="Grammer T."/>
            <person name="Khokha M.K."/>
            <person name="Richardson P.M."/>
            <person name="Rokhsar D.S."/>
        </authorList>
    </citation>
    <scope>NUCLEOTIDE SEQUENCE [LARGE SCALE GENOMIC DNA]</scope>
    <source>
        <strain evidence="12">Nigerian</strain>
    </source>
</reference>
<keyword evidence="9" id="KW-0472">Membrane</keyword>
<protein>
    <submittedName>
        <fullName evidence="12">Sorting nexin 10</fullName>
    </submittedName>
</protein>
<keyword evidence="4" id="KW-0813">Transport</keyword>
<dbReference type="InterPro" id="IPR001683">
    <property type="entry name" value="PX_dom"/>
</dbReference>
<keyword evidence="8" id="KW-0446">Lipid-binding</keyword>
<evidence type="ECO:0000256" key="5">
    <source>
        <dbReference type="ARBA" id="ARBA00022490"/>
    </source>
</evidence>
<keyword evidence="7" id="KW-0653">Protein transport</keyword>
<dbReference type="Gene3D" id="3.30.1520.10">
    <property type="entry name" value="Phox-like domain"/>
    <property type="match status" value="1"/>
</dbReference>
<dbReference type="PROSITE" id="PS50195">
    <property type="entry name" value="PX"/>
    <property type="match status" value="1"/>
</dbReference>
<dbReference type="SUPFAM" id="SSF64268">
    <property type="entry name" value="PX domain"/>
    <property type="match status" value="1"/>
</dbReference>
<keyword evidence="6" id="KW-0967">Endosome</keyword>
<evidence type="ECO:0000313" key="12">
    <source>
        <dbReference type="Ensembl" id="ENSXETP00000026577"/>
    </source>
</evidence>
<dbReference type="GeneTree" id="ENSGT00940000156007"/>
<keyword evidence="5" id="KW-0963">Cytoplasm</keyword>
<accession>F6T9G6</accession>
<dbReference type="PANTHER" id="PTHR46209">
    <property type="entry name" value="PX DOMAIN-CONTAINING PROTEIN"/>
    <property type="match status" value="1"/>
</dbReference>
<dbReference type="Bgee" id="ENSXETG00000012180">
    <property type="expression patterns" value="Expressed in egg cell and 13 other cell types or tissues"/>
</dbReference>
<comment type="subcellular location">
    <subcellularLocation>
        <location evidence="2">Cytoplasm</location>
    </subcellularLocation>
    <subcellularLocation>
        <location evidence="10">Endomembrane system</location>
        <topology evidence="10">Peripheral membrane protein</topology>
        <orientation evidence="10">Cytoplasmic side</orientation>
    </subcellularLocation>
    <subcellularLocation>
        <location evidence="1">Endosome</location>
    </subcellularLocation>
</comment>
<dbReference type="SMART" id="SM00312">
    <property type="entry name" value="PX"/>
    <property type="match status" value="1"/>
</dbReference>
<dbReference type="Pfam" id="PF00787">
    <property type="entry name" value="PX"/>
    <property type="match status" value="1"/>
</dbReference>
<dbReference type="InParanoid" id="F6T9G6"/>
<evidence type="ECO:0000256" key="9">
    <source>
        <dbReference type="ARBA" id="ARBA00023136"/>
    </source>
</evidence>
<dbReference type="GO" id="GO:0005768">
    <property type="term" value="C:endosome"/>
    <property type="evidence" value="ECO:0007669"/>
    <property type="project" value="UniProtKB-SubCell"/>
</dbReference>
<feature type="domain" description="PX" evidence="11">
    <location>
        <begin position="30"/>
        <end position="147"/>
    </location>
</feature>